<keyword evidence="3 9" id="KW-0808">Transferase</keyword>
<evidence type="ECO:0000256" key="8">
    <source>
        <dbReference type="SAM" id="Phobius"/>
    </source>
</evidence>
<evidence type="ECO:0000256" key="4">
    <source>
        <dbReference type="ARBA" id="ARBA00022692"/>
    </source>
</evidence>
<feature type="transmembrane region" description="Helical" evidence="8">
    <location>
        <begin position="32"/>
        <end position="51"/>
    </location>
</feature>
<sequence length="426" mass="44895">MEEATGKAARRVRSGSRRQIPAAAAPRWAGRWAAGLGGAFVLAAVVLAAQIHGLDLTVYREGALALLGRAGEKDLYDDALIQTDTRGLPFTYPPFAALLFVPLAVLPEAAALGIVTTLTGLCLVGVAVVVVRYLRTSGVLASAGRWAPGAVLAAMLLIGVSGPWREGLGFGQINALLMVLILADLLRSTRLPSGVLIGIAAGIKLTPLAFGLVFLARRDWRSLAWLAASFAATVGVGWALAPRESAIFWLDALFDASRVGATADLYNVSLNSIVAQSGLAEALQRPVWVLASLAVVVVGYRAIRRADDDGDPVRAIAANAVVMLAISPISWFHHWVWIALVFPAGWVLARQQAGGRRTAGRVLLALLLPVMMFSSITVTLTLTGAVSGEGPLPLRLFTGLGVVLPVALLVLWSLRPVSRREAPVRG</sequence>
<evidence type="ECO:0000256" key="3">
    <source>
        <dbReference type="ARBA" id="ARBA00022679"/>
    </source>
</evidence>
<dbReference type="OrthoDB" id="9774600at2"/>
<dbReference type="Proteomes" id="UP000239297">
    <property type="component" value="Unassembled WGS sequence"/>
</dbReference>
<name>A0A2S5IX15_9MICC</name>
<keyword evidence="2" id="KW-1003">Cell membrane</keyword>
<feature type="transmembrane region" description="Helical" evidence="8">
    <location>
        <begin position="109"/>
        <end position="134"/>
    </location>
</feature>
<evidence type="ECO:0000256" key="1">
    <source>
        <dbReference type="ARBA" id="ARBA00004651"/>
    </source>
</evidence>
<keyword evidence="6 8" id="KW-0472">Membrane</keyword>
<keyword evidence="4 8" id="KW-0812">Transmembrane</keyword>
<feature type="transmembrane region" description="Helical" evidence="8">
    <location>
        <begin position="394"/>
        <end position="414"/>
    </location>
</feature>
<feature type="transmembrane region" description="Helical" evidence="8">
    <location>
        <begin position="194"/>
        <end position="216"/>
    </location>
</feature>
<feature type="transmembrane region" description="Helical" evidence="8">
    <location>
        <begin position="146"/>
        <end position="164"/>
    </location>
</feature>
<feature type="transmembrane region" description="Helical" evidence="8">
    <location>
        <begin position="331"/>
        <end position="349"/>
    </location>
</feature>
<dbReference type="InterPro" id="IPR018584">
    <property type="entry name" value="GT87"/>
</dbReference>
<evidence type="ECO:0000313" key="10">
    <source>
        <dbReference type="Proteomes" id="UP000239297"/>
    </source>
</evidence>
<dbReference type="RefSeq" id="WP_104121547.1">
    <property type="nucleotide sequence ID" value="NZ_PRKW01000004.1"/>
</dbReference>
<protein>
    <submittedName>
        <fullName evidence="9">Mannosyltransferase</fullName>
    </submittedName>
</protein>
<dbReference type="GO" id="GO:0005886">
    <property type="term" value="C:plasma membrane"/>
    <property type="evidence" value="ECO:0007669"/>
    <property type="project" value="UniProtKB-SubCell"/>
</dbReference>
<evidence type="ECO:0000256" key="6">
    <source>
        <dbReference type="ARBA" id="ARBA00023136"/>
    </source>
</evidence>
<gene>
    <name evidence="9" type="ORF">C4K88_10390</name>
</gene>
<evidence type="ECO:0000256" key="7">
    <source>
        <dbReference type="ARBA" id="ARBA00024033"/>
    </source>
</evidence>
<dbReference type="AlphaFoldDB" id="A0A2S5IX15"/>
<feature type="transmembrane region" description="Helical" evidence="8">
    <location>
        <begin position="361"/>
        <end position="382"/>
    </location>
</feature>
<comment type="caution">
    <text evidence="9">The sequence shown here is derived from an EMBL/GenBank/DDBJ whole genome shotgun (WGS) entry which is preliminary data.</text>
</comment>
<keyword evidence="10" id="KW-1185">Reference proteome</keyword>
<evidence type="ECO:0000256" key="5">
    <source>
        <dbReference type="ARBA" id="ARBA00022989"/>
    </source>
</evidence>
<dbReference type="EMBL" id="PRKW01000004">
    <property type="protein sequence ID" value="PPB49109.1"/>
    <property type="molecule type" value="Genomic_DNA"/>
</dbReference>
<comment type="subcellular location">
    <subcellularLocation>
        <location evidence="1">Cell membrane</location>
        <topology evidence="1">Multi-pass membrane protein</topology>
    </subcellularLocation>
</comment>
<reference evidence="9 10" key="1">
    <citation type="journal article" date="2014" name="Int. J. Syst. Evol. Microbiol.">
        <title>Arthrobacter pityocampae sp. nov., isolated from Thaumetopoea pityocampa (Lep., Thaumetopoeidae).</title>
        <authorList>
            <person name="Ince I.A."/>
            <person name="Demirbag Z."/>
            <person name="Kati H."/>
        </authorList>
    </citation>
    <scope>NUCLEOTIDE SEQUENCE [LARGE SCALE GENOMIC DNA]</scope>
    <source>
        <strain evidence="9 10">Tp2</strain>
    </source>
</reference>
<organism evidence="9 10">
    <name type="scientific">Arthrobacter pityocampae</name>
    <dbReference type="NCBI Taxonomy" id="547334"/>
    <lineage>
        <taxon>Bacteria</taxon>
        <taxon>Bacillati</taxon>
        <taxon>Actinomycetota</taxon>
        <taxon>Actinomycetes</taxon>
        <taxon>Micrococcales</taxon>
        <taxon>Micrococcaceae</taxon>
        <taxon>Arthrobacter</taxon>
    </lineage>
</organism>
<evidence type="ECO:0000256" key="2">
    <source>
        <dbReference type="ARBA" id="ARBA00022475"/>
    </source>
</evidence>
<keyword evidence="5 8" id="KW-1133">Transmembrane helix</keyword>
<feature type="transmembrane region" description="Helical" evidence="8">
    <location>
        <begin position="222"/>
        <end position="241"/>
    </location>
</feature>
<dbReference type="GO" id="GO:0016758">
    <property type="term" value="F:hexosyltransferase activity"/>
    <property type="evidence" value="ECO:0007669"/>
    <property type="project" value="InterPro"/>
</dbReference>
<comment type="similarity">
    <text evidence="7">Belongs to the glycosyltransferase 87 family.</text>
</comment>
<dbReference type="Pfam" id="PF09594">
    <property type="entry name" value="GT87"/>
    <property type="match status" value="1"/>
</dbReference>
<evidence type="ECO:0000313" key="9">
    <source>
        <dbReference type="EMBL" id="PPB49109.1"/>
    </source>
</evidence>
<accession>A0A2S5IX15</accession>
<keyword evidence="9" id="KW-0328">Glycosyltransferase</keyword>
<proteinExistence type="inferred from homology"/>